<dbReference type="KEGG" id="bcv:Bcav_3543"/>
<keyword evidence="5" id="KW-0046">Antibiotic resistance</keyword>
<dbReference type="InterPro" id="IPR000412">
    <property type="entry name" value="ABC_2_transport"/>
</dbReference>
<evidence type="ECO:0000259" key="7">
    <source>
        <dbReference type="PROSITE" id="PS51012"/>
    </source>
</evidence>
<organism evidence="8 9">
    <name type="scientific">Beutenbergia cavernae (strain ATCC BAA-8 / DSM 12333 / CCUG 43141 / JCM 11478 / NBRC 16432 / NCIMB 13614 / HKI 0122)</name>
    <dbReference type="NCBI Taxonomy" id="471853"/>
    <lineage>
        <taxon>Bacteria</taxon>
        <taxon>Bacillati</taxon>
        <taxon>Actinomycetota</taxon>
        <taxon>Actinomycetes</taxon>
        <taxon>Micrococcales</taxon>
        <taxon>Beutenbergiaceae</taxon>
        <taxon>Beutenbergia</taxon>
    </lineage>
</organism>
<keyword evidence="4 6" id="KW-0472">Membrane</keyword>
<keyword evidence="3 6" id="KW-1133">Transmembrane helix</keyword>
<dbReference type="PANTHER" id="PTHR43027:SF2">
    <property type="entry name" value="TRANSPORT PERMEASE PROTEIN"/>
    <property type="match status" value="1"/>
</dbReference>
<dbReference type="PANTHER" id="PTHR43027">
    <property type="entry name" value="DOXORUBICIN RESISTANCE ABC TRANSPORTER PERMEASE PROTEIN DRRC-RELATED"/>
    <property type="match status" value="1"/>
</dbReference>
<feature type="transmembrane region" description="Helical" evidence="6">
    <location>
        <begin position="100"/>
        <end position="124"/>
    </location>
</feature>
<feature type="transmembrane region" description="Helical" evidence="6">
    <location>
        <begin position="167"/>
        <end position="186"/>
    </location>
</feature>
<feature type="transmembrane region" description="Helical" evidence="6">
    <location>
        <begin position="223"/>
        <end position="243"/>
    </location>
</feature>
<evidence type="ECO:0000256" key="3">
    <source>
        <dbReference type="ARBA" id="ARBA00022989"/>
    </source>
</evidence>
<feature type="transmembrane region" description="Helical" evidence="6">
    <location>
        <begin position="57"/>
        <end position="79"/>
    </location>
</feature>
<keyword evidence="6" id="KW-1003">Cell membrane</keyword>
<keyword evidence="2 6" id="KW-0812">Transmembrane</keyword>
<protein>
    <recommendedName>
        <fullName evidence="6">Transport permease protein</fullName>
    </recommendedName>
</protein>
<comment type="subcellular location">
    <subcellularLocation>
        <location evidence="6">Cell membrane</location>
        <topology evidence="6">Multi-pass membrane protein</topology>
    </subcellularLocation>
    <subcellularLocation>
        <location evidence="1">Membrane</location>
        <topology evidence="1">Multi-pass membrane protein</topology>
    </subcellularLocation>
</comment>
<evidence type="ECO:0000256" key="1">
    <source>
        <dbReference type="ARBA" id="ARBA00004141"/>
    </source>
</evidence>
<gene>
    <name evidence="8" type="ordered locus">Bcav_3543</name>
</gene>
<evidence type="ECO:0000256" key="4">
    <source>
        <dbReference type="ARBA" id="ARBA00023136"/>
    </source>
</evidence>
<dbReference type="EMBL" id="CP001618">
    <property type="protein sequence ID" value="ACQ81785.1"/>
    <property type="molecule type" value="Genomic_DNA"/>
</dbReference>
<evidence type="ECO:0000256" key="5">
    <source>
        <dbReference type="ARBA" id="ARBA00023251"/>
    </source>
</evidence>
<dbReference type="Proteomes" id="UP000007962">
    <property type="component" value="Chromosome"/>
</dbReference>
<dbReference type="PIRSF" id="PIRSF006648">
    <property type="entry name" value="DrrB"/>
    <property type="match status" value="1"/>
</dbReference>
<dbReference type="OrthoDB" id="9786643at2"/>
<keyword evidence="6" id="KW-0813">Transport</keyword>
<proteinExistence type="inferred from homology"/>
<evidence type="ECO:0000313" key="9">
    <source>
        <dbReference type="Proteomes" id="UP000007962"/>
    </source>
</evidence>
<reference evidence="8 9" key="1">
    <citation type="journal article" date="2009" name="Stand. Genomic Sci.">
        <title>Complete genome sequence of Beutenbergia cavernae type strain (HKI 0122).</title>
        <authorList>
            <person name="Land M."/>
            <person name="Pukall R."/>
            <person name="Abt B."/>
            <person name="Goker M."/>
            <person name="Rohde M."/>
            <person name="Glavina Del Rio T."/>
            <person name="Tice H."/>
            <person name="Copeland A."/>
            <person name="Cheng J.F."/>
            <person name="Lucas S."/>
            <person name="Chen F."/>
            <person name="Nolan M."/>
            <person name="Bruce D."/>
            <person name="Goodwin L."/>
            <person name="Pitluck S."/>
            <person name="Ivanova N."/>
            <person name="Mavromatis K."/>
            <person name="Ovchinnikova G."/>
            <person name="Pati A."/>
            <person name="Chen A."/>
            <person name="Palaniappan K."/>
            <person name="Hauser L."/>
            <person name="Chang Y.J."/>
            <person name="Jefferies C.C."/>
            <person name="Saunders E."/>
            <person name="Brettin T."/>
            <person name="Detter J.C."/>
            <person name="Han C."/>
            <person name="Chain P."/>
            <person name="Bristow J."/>
            <person name="Eisen J.A."/>
            <person name="Markowitz V."/>
            <person name="Hugenholtz P."/>
            <person name="Kyrpides N.C."/>
            <person name="Klenk H.P."/>
            <person name="Lapidus A."/>
        </authorList>
    </citation>
    <scope>NUCLEOTIDE SEQUENCE [LARGE SCALE GENOMIC DNA]</scope>
    <source>
        <strain evidence="9">ATCC BAA-8 / DSM 12333 / NBRC 16432</strain>
    </source>
</reference>
<dbReference type="GO" id="GO:0046677">
    <property type="term" value="P:response to antibiotic"/>
    <property type="evidence" value="ECO:0007669"/>
    <property type="project" value="UniProtKB-KW"/>
</dbReference>
<dbReference type="InterPro" id="IPR052902">
    <property type="entry name" value="ABC-2_transporter"/>
</dbReference>
<accession>C5C2U1</accession>
<evidence type="ECO:0000256" key="6">
    <source>
        <dbReference type="RuleBase" id="RU361157"/>
    </source>
</evidence>
<dbReference type="PRINTS" id="PR00164">
    <property type="entry name" value="ABC2TRNSPORT"/>
</dbReference>
<feature type="transmembrane region" description="Helical" evidence="6">
    <location>
        <begin position="20"/>
        <end position="42"/>
    </location>
</feature>
<dbReference type="STRING" id="471853.Bcav_3543"/>
<comment type="similarity">
    <text evidence="6">Belongs to the ABC-2 integral membrane protein family.</text>
</comment>
<dbReference type="eggNOG" id="COG0842">
    <property type="taxonomic scope" value="Bacteria"/>
</dbReference>
<dbReference type="GO" id="GO:0140359">
    <property type="term" value="F:ABC-type transporter activity"/>
    <property type="evidence" value="ECO:0007669"/>
    <property type="project" value="InterPro"/>
</dbReference>
<dbReference type="PROSITE" id="PS51012">
    <property type="entry name" value="ABC_TM2"/>
    <property type="match status" value="1"/>
</dbReference>
<dbReference type="GO" id="GO:0043190">
    <property type="term" value="C:ATP-binding cassette (ABC) transporter complex"/>
    <property type="evidence" value="ECO:0007669"/>
    <property type="project" value="InterPro"/>
</dbReference>
<dbReference type="InterPro" id="IPR013525">
    <property type="entry name" value="ABC2_TM"/>
</dbReference>
<feature type="transmembrane region" description="Helical" evidence="6">
    <location>
        <begin position="136"/>
        <end position="160"/>
    </location>
</feature>
<keyword evidence="9" id="KW-1185">Reference proteome</keyword>
<evidence type="ECO:0000256" key="2">
    <source>
        <dbReference type="ARBA" id="ARBA00022692"/>
    </source>
</evidence>
<feature type="domain" description="ABC transmembrane type-2" evidence="7">
    <location>
        <begin position="20"/>
        <end position="246"/>
    </location>
</feature>
<dbReference type="RefSeq" id="WP_015884022.1">
    <property type="nucleotide sequence ID" value="NC_012669.1"/>
</dbReference>
<dbReference type="AlphaFoldDB" id="C5C2U1"/>
<evidence type="ECO:0000313" key="8">
    <source>
        <dbReference type="EMBL" id="ACQ81785.1"/>
    </source>
</evidence>
<dbReference type="Pfam" id="PF01061">
    <property type="entry name" value="ABC2_membrane"/>
    <property type="match status" value="1"/>
</dbReference>
<name>C5C2U1_BEUC1</name>
<sequence>MSALLRLTAVETKLFFREPLNVLFALAIPPILLVVLGAIPAFREPDADVGGLRVIDLYAPIVVAMGITMLALTTLPQEFATYREKGILRRLRITPAGPSLLLGARLLMSLLLSAGTTLVVLAVARLVFDVDLPLQPLAFLLAFTLTSSAMLALGLLVAALAPTGTSAGAIGIVLLFPSLFFAGLWIPRAAMPDALRTISDLTPLGAGVQSLQDAAAGDWPQPLHLIVLLGWTILAGGLAARTFRWE</sequence>
<dbReference type="HOGENOM" id="CLU_039483_4_1_11"/>
<dbReference type="InterPro" id="IPR047817">
    <property type="entry name" value="ABC2_TM_bact-type"/>
</dbReference>